<gene>
    <name evidence="1" type="ORF">ACFO3E_09540</name>
</gene>
<dbReference type="RefSeq" id="WP_380804165.1">
    <property type="nucleotide sequence ID" value="NZ_JBHSFZ010000016.1"/>
</dbReference>
<accession>A0ABV9EZR9</accession>
<dbReference type="Proteomes" id="UP001595957">
    <property type="component" value="Unassembled WGS sequence"/>
</dbReference>
<comment type="caution">
    <text evidence="1">The sequence shown here is derived from an EMBL/GenBank/DDBJ whole genome shotgun (WGS) entry which is preliminary data.</text>
</comment>
<evidence type="ECO:0000313" key="1">
    <source>
        <dbReference type="EMBL" id="MFC4594433.1"/>
    </source>
</evidence>
<dbReference type="EMBL" id="JBHSFZ010000016">
    <property type="protein sequence ID" value="MFC4594433.1"/>
    <property type="molecule type" value="Genomic_DNA"/>
</dbReference>
<evidence type="ECO:0000313" key="2">
    <source>
        <dbReference type="Proteomes" id="UP001595957"/>
    </source>
</evidence>
<name>A0ABV9EZR9_9SPHN</name>
<sequence>MCNRAQRGDIQNELTLFGAKKGARFNEGPLQIHPAQPGTVIRLQDGERVLEQMT</sequence>
<proteinExistence type="predicted"/>
<keyword evidence="2" id="KW-1185">Reference proteome</keyword>
<organism evidence="1 2">
    <name type="scientific">Sphingobium tyrosinilyticum</name>
    <dbReference type="NCBI Taxonomy" id="2715436"/>
    <lineage>
        <taxon>Bacteria</taxon>
        <taxon>Pseudomonadati</taxon>
        <taxon>Pseudomonadota</taxon>
        <taxon>Alphaproteobacteria</taxon>
        <taxon>Sphingomonadales</taxon>
        <taxon>Sphingomonadaceae</taxon>
        <taxon>Sphingobium</taxon>
    </lineage>
</organism>
<reference evidence="2" key="1">
    <citation type="journal article" date="2019" name="Int. J. Syst. Evol. Microbiol.">
        <title>The Global Catalogue of Microorganisms (GCM) 10K type strain sequencing project: providing services to taxonomists for standard genome sequencing and annotation.</title>
        <authorList>
            <consortium name="The Broad Institute Genomics Platform"/>
            <consortium name="The Broad Institute Genome Sequencing Center for Infectious Disease"/>
            <person name="Wu L."/>
            <person name="Ma J."/>
        </authorList>
    </citation>
    <scope>NUCLEOTIDE SEQUENCE [LARGE SCALE GENOMIC DNA]</scope>
    <source>
        <strain evidence="2">NBRC 103632</strain>
    </source>
</reference>
<protein>
    <submittedName>
        <fullName evidence="1">Uncharacterized protein</fullName>
    </submittedName>
</protein>